<keyword evidence="8" id="KW-0472">Membrane</keyword>
<feature type="region of interest" description="Disordered" evidence="9">
    <location>
        <begin position="79"/>
        <end position="123"/>
    </location>
</feature>
<evidence type="ECO:0000256" key="1">
    <source>
        <dbReference type="ARBA" id="ARBA00004586"/>
    </source>
</evidence>
<feature type="domain" description="SMP-LTD" evidence="10">
    <location>
        <begin position="211"/>
        <end position="534"/>
    </location>
</feature>
<keyword evidence="4" id="KW-0256">Endoplasmic reticulum</keyword>
<keyword evidence="3" id="KW-0812">Transmembrane</keyword>
<gene>
    <name evidence="11" type="primary">TEX2_0</name>
    <name evidence="11" type="ORF">g.9587</name>
</gene>
<comment type="subcellular location">
    <subcellularLocation>
        <location evidence="1">Endoplasmic reticulum membrane</location>
    </subcellularLocation>
</comment>
<dbReference type="PANTHER" id="PTHR13466:SF0">
    <property type="entry name" value="SMP-LTD DOMAIN-CONTAINING PROTEIN"/>
    <property type="match status" value="1"/>
</dbReference>
<protein>
    <submittedName>
        <fullName evidence="11">Testis-expressed sequence 2 protein</fullName>
    </submittedName>
</protein>
<organism evidence="11">
    <name type="scientific">Aceria tosichella</name>
    <name type="common">wheat curl mite</name>
    <dbReference type="NCBI Taxonomy" id="561515"/>
    <lineage>
        <taxon>Eukaryota</taxon>
        <taxon>Metazoa</taxon>
        <taxon>Ecdysozoa</taxon>
        <taxon>Arthropoda</taxon>
        <taxon>Chelicerata</taxon>
        <taxon>Arachnida</taxon>
        <taxon>Acari</taxon>
        <taxon>Acariformes</taxon>
        <taxon>Trombidiformes</taxon>
        <taxon>Prostigmata</taxon>
        <taxon>Eupodina</taxon>
        <taxon>Eriophyoidea</taxon>
        <taxon>Eriophyidae</taxon>
        <taxon>Eriophyinae</taxon>
        <taxon>Aceriini</taxon>
        <taxon>Aceria</taxon>
    </lineage>
</organism>
<feature type="compositionally biased region" description="Basic and acidic residues" evidence="9">
    <location>
        <begin position="105"/>
        <end position="115"/>
    </location>
</feature>
<evidence type="ECO:0000256" key="6">
    <source>
        <dbReference type="ARBA" id="ARBA00023055"/>
    </source>
</evidence>
<proteinExistence type="predicted"/>
<feature type="region of interest" description="Disordered" evidence="9">
    <location>
        <begin position="354"/>
        <end position="399"/>
    </location>
</feature>
<dbReference type="InterPro" id="IPR019411">
    <property type="entry name" value="MMM1_dom"/>
</dbReference>
<evidence type="ECO:0000256" key="3">
    <source>
        <dbReference type="ARBA" id="ARBA00022692"/>
    </source>
</evidence>
<evidence type="ECO:0000256" key="9">
    <source>
        <dbReference type="SAM" id="MobiDB-lite"/>
    </source>
</evidence>
<dbReference type="GO" id="GO:0008289">
    <property type="term" value="F:lipid binding"/>
    <property type="evidence" value="ECO:0007669"/>
    <property type="project" value="UniProtKB-KW"/>
</dbReference>
<feature type="region of interest" description="Disordered" evidence="9">
    <location>
        <begin position="138"/>
        <end position="158"/>
    </location>
</feature>
<dbReference type="AlphaFoldDB" id="A0A6G1SB53"/>
<accession>A0A6G1SB53</accession>
<evidence type="ECO:0000256" key="4">
    <source>
        <dbReference type="ARBA" id="ARBA00022824"/>
    </source>
</evidence>
<dbReference type="PANTHER" id="PTHR13466">
    <property type="entry name" value="TEX2 PROTEIN-RELATED"/>
    <property type="match status" value="1"/>
</dbReference>
<keyword evidence="6" id="KW-0445">Lipid transport</keyword>
<evidence type="ECO:0000256" key="5">
    <source>
        <dbReference type="ARBA" id="ARBA00022989"/>
    </source>
</evidence>
<keyword evidence="5" id="KW-1133">Transmembrane helix</keyword>
<keyword evidence="2" id="KW-0813">Transport</keyword>
<dbReference type="PROSITE" id="PS51847">
    <property type="entry name" value="SMP"/>
    <property type="match status" value="1"/>
</dbReference>
<evidence type="ECO:0000259" key="10">
    <source>
        <dbReference type="PROSITE" id="PS51847"/>
    </source>
</evidence>
<evidence type="ECO:0000256" key="7">
    <source>
        <dbReference type="ARBA" id="ARBA00023121"/>
    </source>
</evidence>
<feature type="compositionally biased region" description="Polar residues" evidence="9">
    <location>
        <begin position="354"/>
        <end position="372"/>
    </location>
</feature>
<evidence type="ECO:0000256" key="8">
    <source>
        <dbReference type="ARBA" id="ARBA00023136"/>
    </source>
</evidence>
<dbReference type="CDD" id="cd21675">
    <property type="entry name" value="SMP_TEX2"/>
    <property type="match status" value="1"/>
</dbReference>
<dbReference type="GO" id="GO:0005789">
    <property type="term" value="C:endoplasmic reticulum membrane"/>
    <property type="evidence" value="ECO:0007669"/>
    <property type="project" value="UniProtKB-SubCell"/>
</dbReference>
<sequence>MEEINNADSSSGSMKQMQITLFARSCREKEEWFRKFKRVVEIKRLGRRHSALRSSMRSEESFASGGVGESLLSSFKRFRCRSPSPKRDPTVQTSQSSHLLSEPKQSVDDEIKPTDACDMPQSSTGLVRTKSCELLQPTQNQGVSEITTSEQNQTEDDSIQSNIGAADDSTLTKETADLFSQAIDHSNFLESQPSLDYKEYIERIIRSGLGATSTSDWFNALIGRIFFDVFSHDHWSVWFKRKIQRKLYRIRLPYFMETLTLTQIDLGTNAPQFLNVVSHHFDSSGLFIDFDMAYSGGLTMTFETKLNLLKIKSDNSASNSSNTNPGLGIPGMSSGQQYIEMNIIKDLSSASESSCENLNNKENSKPSISLSASTRTSCESTSDSEDSDSGSTSDSSFDEAELNEISDWEDYGAEKTRQNIVKFVDKIASSRYFQHATENRYIKKKLKDISNCPLVLVVQIQSLNGVLTLNVPPPQTDRLWYGFKPTPELTLKAIPKMGDREVSLSHVTDWIERKLAEEFKKILVIPNMEDIVLPVLKSDHMQYITATR</sequence>
<feature type="compositionally biased region" description="Polar residues" evidence="9">
    <location>
        <begin position="138"/>
        <end position="152"/>
    </location>
</feature>
<evidence type="ECO:0000256" key="2">
    <source>
        <dbReference type="ARBA" id="ARBA00022448"/>
    </source>
</evidence>
<dbReference type="GO" id="GO:0006869">
    <property type="term" value="P:lipid transport"/>
    <property type="evidence" value="ECO:0007669"/>
    <property type="project" value="UniProtKB-KW"/>
</dbReference>
<keyword evidence="7" id="KW-0446">Lipid-binding</keyword>
<evidence type="ECO:0000313" key="11">
    <source>
        <dbReference type="EMBL" id="MDE47451.1"/>
    </source>
</evidence>
<reference evidence="11" key="1">
    <citation type="submission" date="2018-10" db="EMBL/GenBank/DDBJ databases">
        <title>Transcriptome assembly of Aceria tosichella (Wheat curl mite) Type 2.</title>
        <authorList>
            <person name="Scully E.D."/>
            <person name="Geib S.M."/>
            <person name="Palmer N.A."/>
            <person name="Gupta A.K."/>
            <person name="Sarath G."/>
            <person name="Tatineni S."/>
        </authorList>
    </citation>
    <scope>NUCLEOTIDE SEQUENCE</scope>
    <source>
        <strain evidence="11">LincolnNE</strain>
    </source>
</reference>
<dbReference type="InterPro" id="IPR031468">
    <property type="entry name" value="SMP_LBD"/>
</dbReference>
<dbReference type="EMBL" id="GGYP01002680">
    <property type="protein sequence ID" value="MDE47451.1"/>
    <property type="molecule type" value="Transcribed_RNA"/>
</dbReference>
<dbReference type="Pfam" id="PF10296">
    <property type="entry name" value="MMM1"/>
    <property type="match status" value="1"/>
</dbReference>
<name>A0A6G1SB53_9ACAR</name>
<feature type="compositionally biased region" description="Polar residues" evidence="9">
    <location>
        <begin position="90"/>
        <end position="99"/>
    </location>
</feature>